<reference evidence="1" key="1">
    <citation type="submission" date="2022-02" db="EMBL/GenBank/DDBJ databases">
        <title>Plant Genome Project.</title>
        <authorList>
            <person name="Zhang R.-G."/>
        </authorList>
    </citation>
    <scope>NUCLEOTIDE SEQUENCE</scope>
    <source>
        <strain evidence="1">AT1</strain>
    </source>
</reference>
<dbReference type="Proteomes" id="UP001062846">
    <property type="component" value="Chromosome 2"/>
</dbReference>
<dbReference type="EMBL" id="CM046389">
    <property type="protein sequence ID" value="KAI8566474.1"/>
    <property type="molecule type" value="Genomic_DNA"/>
</dbReference>
<protein>
    <submittedName>
        <fullName evidence="1">Uncharacterized protein</fullName>
    </submittedName>
</protein>
<comment type="caution">
    <text evidence="1">The sequence shown here is derived from an EMBL/GenBank/DDBJ whole genome shotgun (WGS) entry which is preliminary data.</text>
</comment>
<proteinExistence type="predicted"/>
<name>A0ACC0PMW2_RHOML</name>
<evidence type="ECO:0000313" key="2">
    <source>
        <dbReference type="Proteomes" id="UP001062846"/>
    </source>
</evidence>
<evidence type="ECO:0000313" key="1">
    <source>
        <dbReference type="EMBL" id="KAI8566474.1"/>
    </source>
</evidence>
<sequence>MCSHLNIGSFTTVEDAVSAYEVVMSWSGWTDLNGFHGLFENENRSKLPLQLPPLTQEFNPIEDLDWCVGTGSERTGERVMADQARLNSECLEKRKAKEKNPPGGEKRKKKTNGVRMAILLVDISQTKGMRLIDAANHLEVY</sequence>
<organism evidence="1 2">
    <name type="scientific">Rhododendron molle</name>
    <name type="common">Chinese azalea</name>
    <name type="synonym">Azalea mollis</name>
    <dbReference type="NCBI Taxonomy" id="49168"/>
    <lineage>
        <taxon>Eukaryota</taxon>
        <taxon>Viridiplantae</taxon>
        <taxon>Streptophyta</taxon>
        <taxon>Embryophyta</taxon>
        <taxon>Tracheophyta</taxon>
        <taxon>Spermatophyta</taxon>
        <taxon>Magnoliopsida</taxon>
        <taxon>eudicotyledons</taxon>
        <taxon>Gunneridae</taxon>
        <taxon>Pentapetalae</taxon>
        <taxon>asterids</taxon>
        <taxon>Ericales</taxon>
        <taxon>Ericaceae</taxon>
        <taxon>Ericoideae</taxon>
        <taxon>Rhodoreae</taxon>
        <taxon>Rhododendron</taxon>
    </lineage>
</organism>
<accession>A0ACC0PMW2</accession>
<keyword evidence="2" id="KW-1185">Reference proteome</keyword>
<gene>
    <name evidence="1" type="ORF">RHMOL_Rhmol02G0044000</name>
</gene>